<feature type="region of interest" description="Disordered" evidence="1">
    <location>
        <begin position="64"/>
        <end position="107"/>
    </location>
</feature>
<feature type="compositionally biased region" description="Low complexity" evidence="1">
    <location>
        <begin position="71"/>
        <end position="85"/>
    </location>
</feature>
<dbReference type="Proteomes" id="UP001432027">
    <property type="component" value="Unassembled WGS sequence"/>
</dbReference>
<dbReference type="Pfam" id="PF01705">
    <property type="entry name" value="CX"/>
    <property type="match status" value="1"/>
</dbReference>
<dbReference type="EMBL" id="BTSX01000006">
    <property type="protein sequence ID" value="GMT04208.1"/>
    <property type="molecule type" value="Genomic_DNA"/>
</dbReference>
<feature type="region of interest" description="Disordered" evidence="1">
    <location>
        <begin position="203"/>
        <end position="222"/>
    </location>
</feature>
<reference evidence="3" key="1">
    <citation type="submission" date="2023-10" db="EMBL/GenBank/DDBJ databases">
        <title>Genome assembly of Pristionchus species.</title>
        <authorList>
            <person name="Yoshida K."/>
            <person name="Sommer R.J."/>
        </authorList>
    </citation>
    <scope>NUCLEOTIDE SEQUENCE</scope>
    <source>
        <strain evidence="3">RS0144</strain>
    </source>
</reference>
<proteinExistence type="predicted"/>
<feature type="compositionally biased region" description="Low complexity" evidence="1">
    <location>
        <begin position="94"/>
        <end position="107"/>
    </location>
</feature>
<evidence type="ECO:0000313" key="4">
    <source>
        <dbReference type="Proteomes" id="UP001432027"/>
    </source>
</evidence>
<organism evidence="3 4">
    <name type="scientific">Pristionchus entomophagus</name>
    <dbReference type="NCBI Taxonomy" id="358040"/>
    <lineage>
        <taxon>Eukaryota</taxon>
        <taxon>Metazoa</taxon>
        <taxon>Ecdysozoa</taxon>
        <taxon>Nematoda</taxon>
        <taxon>Chromadorea</taxon>
        <taxon>Rhabditida</taxon>
        <taxon>Rhabditina</taxon>
        <taxon>Diplogasteromorpha</taxon>
        <taxon>Diplogasteroidea</taxon>
        <taxon>Neodiplogasteridae</taxon>
        <taxon>Pristionchus</taxon>
    </lineage>
</organism>
<accession>A0AAV5UD47</accession>
<dbReference type="PANTHER" id="PTHR47520">
    <property type="entry name" value="CX DOMAIN-CONTAINING PROTEIN-RELATED"/>
    <property type="match status" value="1"/>
</dbReference>
<dbReference type="PANTHER" id="PTHR47520:SF11">
    <property type="entry name" value="CX DOMAIN-CONTAINING PROTEIN"/>
    <property type="match status" value="1"/>
</dbReference>
<name>A0AAV5UD47_9BILA</name>
<feature type="domain" description="CX" evidence="2">
    <location>
        <begin position="614"/>
        <end position="670"/>
    </location>
</feature>
<protein>
    <recommendedName>
        <fullName evidence="2">CX domain-containing protein</fullName>
    </recommendedName>
</protein>
<comment type="caution">
    <text evidence="3">The sequence shown here is derived from an EMBL/GenBank/DDBJ whole genome shotgun (WGS) entry which is preliminary data.</text>
</comment>
<dbReference type="InterPro" id="IPR002619">
    <property type="entry name" value="CX"/>
</dbReference>
<gene>
    <name evidence="3" type="ORF">PENTCL1PPCAC_26382</name>
</gene>
<sequence>LYFYLQISEAHPIQKRCLASPCRDETVSPNIKILLETVDDETRKPVQQATGYYIANKNYSLSMTPPPPAQSTSPHYLPPSSYHSSPPIPTRPYSTPSPHSFHFLPPSSSSQSSIVSSPIFIRSDPLPPLVSSVYKNPSGVVRPSSQLQPPFVLVKMKKVTSSPPPIEIITTPRSQATLIPTTTVSPPTMTSYSTHSPHSFHFIPSSPSPPSTPSLPTVSSLPPLRSQVINRSTTTVPVSDRVETTTATAAEPNTSSQIIMSEEELRRRVAAMLDKNQLLCTMFGICDGMRGEGVLSTATPKTVYNPTPTENQFEFRPRIVTSPTTPYPFQFVFEFASTMAPTLHKLNKQLPLYSARYAANPSPIQPHPKSLNGKGMTLSSLLSSIVSSPLASHCPSCVQLLLNLCPSEGRTSRDCGVTTTTSGSSPCPFPSSMKTQKTFSFSFPNPITGQRIEAAAAVPTTTTLRPWQTTYRQSPPSTTLDPFAPLDDDEDIQYDFDFDKGPAAEIQYDEGGGYGLVGEKRGLLPWSVKTPVYSSSRDDSIQKVRSKKDSRMNALSFAYFLIAVKAENNTEISSIESKSANSSFESRLYDRLLERTVMNDEIQSLPLFYNDRWFFWDYSVAITRKNEHICVHELNDTRFDTVHFPNGTLVSSLFLICMDSEDCCGAECCERVGVALRISRWFLVILAFLMILVMIEECVRHTFDCLIAVRWREYRKRREEEKMRLKFEKELVATPLKADPLSRSSSKRRLSFEAHRTLLDSSSRPLPPRSNNRSIPSVSTILQAPPAVERTTQTVGYQVNFSSRRPGSEKILLLPSFDTCSDALQTYREEEITDDSGIVFGTLHDAINYRSPFYGEKVPNYELRSTEHAVLPLRNVPSSNRIQTTV</sequence>
<evidence type="ECO:0000256" key="1">
    <source>
        <dbReference type="SAM" id="MobiDB-lite"/>
    </source>
</evidence>
<dbReference type="AlphaFoldDB" id="A0AAV5UD47"/>
<evidence type="ECO:0000259" key="2">
    <source>
        <dbReference type="Pfam" id="PF01705"/>
    </source>
</evidence>
<evidence type="ECO:0000313" key="3">
    <source>
        <dbReference type="EMBL" id="GMT04208.1"/>
    </source>
</evidence>
<feature type="non-terminal residue" evidence="3">
    <location>
        <position position="1"/>
    </location>
</feature>
<keyword evidence="4" id="KW-1185">Reference proteome</keyword>